<dbReference type="Gramene" id="rna15201">
    <property type="protein sequence ID" value="RHN67064.1"/>
    <property type="gene ID" value="gene15201"/>
</dbReference>
<proteinExistence type="evidence at transcript level"/>
<reference evidence="1" key="1">
    <citation type="submission" date="2012-05" db="EMBL/GenBank/DDBJ databases">
        <authorList>
            <person name="Krishnakumar V."/>
            <person name="Cheung F."/>
            <person name="Xiao Y."/>
            <person name="Chan A."/>
            <person name="Moskal W.A."/>
            <person name="Town C.D."/>
        </authorList>
    </citation>
    <scope>NUCLEOTIDE SEQUENCE</scope>
</reference>
<dbReference type="Proteomes" id="UP000265566">
    <property type="component" value="Chromosome 3"/>
</dbReference>
<accession>I3SBI4</accession>
<evidence type="ECO:0000313" key="2">
    <source>
        <dbReference type="EMBL" id="RHN67064.1"/>
    </source>
</evidence>
<dbReference type="EMBL" id="BT137831">
    <property type="protein sequence ID" value="AFK37626.1"/>
    <property type="molecule type" value="mRNA"/>
</dbReference>
<organism evidence="1">
    <name type="scientific">Medicago truncatula</name>
    <name type="common">Barrel medic</name>
    <name type="synonym">Medicago tribuloides</name>
    <dbReference type="NCBI Taxonomy" id="3880"/>
    <lineage>
        <taxon>Eukaryota</taxon>
        <taxon>Viridiplantae</taxon>
        <taxon>Streptophyta</taxon>
        <taxon>Embryophyta</taxon>
        <taxon>Tracheophyta</taxon>
        <taxon>Spermatophyta</taxon>
        <taxon>Magnoliopsida</taxon>
        <taxon>eudicotyledons</taxon>
        <taxon>Gunneridae</taxon>
        <taxon>Pentapetalae</taxon>
        <taxon>rosids</taxon>
        <taxon>fabids</taxon>
        <taxon>Fabales</taxon>
        <taxon>Fabaceae</taxon>
        <taxon>Papilionoideae</taxon>
        <taxon>50 kb inversion clade</taxon>
        <taxon>NPAAA clade</taxon>
        <taxon>Hologalegina</taxon>
        <taxon>IRL clade</taxon>
        <taxon>Trifolieae</taxon>
        <taxon>Medicago</taxon>
    </lineage>
</organism>
<dbReference type="EMBL" id="PSQE01000003">
    <property type="protein sequence ID" value="RHN67064.1"/>
    <property type="molecule type" value="Genomic_DNA"/>
</dbReference>
<protein>
    <submittedName>
        <fullName evidence="1">Uncharacterized protein</fullName>
    </submittedName>
</protein>
<dbReference type="AlphaFoldDB" id="I3SBI4"/>
<reference evidence="2" key="2">
    <citation type="journal article" date="2018" name="Nat. Plants">
        <title>Whole-genome landscape of Medicago truncatula symbiotic genes.</title>
        <authorList>
            <person name="Pecrix Y."/>
            <person name="Gamas P."/>
            <person name="Carrere S."/>
        </authorList>
    </citation>
    <scope>NUCLEOTIDE SEQUENCE</scope>
    <source>
        <tissue evidence="2">Leaves</tissue>
    </source>
</reference>
<name>I3SBI4_MEDTR</name>
<evidence type="ECO:0000313" key="1">
    <source>
        <dbReference type="EMBL" id="AFK37626.1"/>
    </source>
</evidence>
<gene>
    <name evidence="2" type="ORF">MtrunA17_Chr3g0098641</name>
</gene>
<sequence>MHDSNRNYDSNSIKKCLLGTTKQQHNQSKNKCESIKGKYMGFERNLQKQLWRCLSNGHLVPPWNSQFCSG</sequence>